<feature type="domain" description="RCK C-terminal" evidence="8">
    <location>
        <begin position="142"/>
        <end position="226"/>
    </location>
</feature>
<keyword evidence="3" id="KW-0633">Potassium transport</keyword>
<dbReference type="PRINTS" id="PR00335">
    <property type="entry name" value="KUPTAKETRKA"/>
</dbReference>
<organism evidence="9 10">
    <name type="scientific">Desulfoluna spongiiphila</name>
    <dbReference type="NCBI Taxonomy" id="419481"/>
    <lineage>
        <taxon>Bacteria</taxon>
        <taxon>Pseudomonadati</taxon>
        <taxon>Thermodesulfobacteriota</taxon>
        <taxon>Desulfobacteria</taxon>
        <taxon>Desulfobacterales</taxon>
        <taxon>Desulfolunaceae</taxon>
        <taxon>Desulfoluna</taxon>
    </lineage>
</organism>
<dbReference type="Pfam" id="PF02254">
    <property type="entry name" value="TrkA_N"/>
    <property type="match status" value="2"/>
</dbReference>
<dbReference type="AlphaFoldDB" id="A0A1G5F258"/>
<evidence type="ECO:0000256" key="3">
    <source>
        <dbReference type="ARBA" id="ARBA00022538"/>
    </source>
</evidence>
<dbReference type="Gene3D" id="3.30.70.1450">
    <property type="entry name" value="Regulator of K+ conductance, C-terminal domain"/>
    <property type="match status" value="2"/>
</dbReference>
<evidence type="ECO:0000256" key="2">
    <source>
        <dbReference type="ARBA" id="ARBA00022448"/>
    </source>
</evidence>
<dbReference type="PROSITE" id="PS51201">
    <property type="entry name" value="RCK_N"/>
    <property type="match status" value="2"/>
</dbReference>
<dbReference type="NCBIfam" id="NF007041">
    <property type="entry name" value="PRK09496.3-4"/>
    <property type="match status" value="1"/>
</dbReference>
<dbReference type="NCBIfam" id="NF007032">
    <property type="entry name" value="PRK09496.1-4"/>
    <property type="match status" value="1"/>
</dbReference>
<keyword evidence="10" id="KW-1185">Reference proteome</keyword>
<dbReference type="InterPro" id="IPR006036">
    <property type="entry name" value="K_uptake_TrkA"/>
</dbReference>
<dbReference type="InterPro" id="IPR050721">
    <property type="entry name" value="Trk_Ktr_HKT_K-transport"/>
</dbReference>
<dbReference type="NCBIfam" id="NF007031">
    <property type="entry name" value="PRK09496.1-2"/>
    <property type="match status" value="1"/>
</dbReference>
<gene>
    <name evidence="9" type="ORF">SAMN05216233_10746</name>
</gene>
<evidence type="ECO:0000259" key="7">
    <source>
        <dbReference type="PROSITE" id="PS51201"/>
    </source>
</evidence>
<evidence type="ECO:0000313" key="10">
    <source>
        <dbReference type="Proteomes" id="UP000198870"/>
    </source>
</evidence>
<dbReference type="NCBIfam" id="NF007030">
    <property type="entry name" value="PRK09496.1-1"/>
    <property type="match status" value="1"/>
</dbReference>
<dbReference type="NCBIfam" id="NF007039">
    <property type="entry name" value="PRK09496.3-2"/>
    <property type="match status" value="1"/>
</dbReference>
<keyword evidence="6" id="KW-0406">Ion transport</keyword>
<dbReference type="SUPFAM" id="SSF116726">
    <property type="entry name" value="TrkA C-terminal domain-like"/>
    <property type="match status" value="2"/>
</dbReference>
<keyword evidence="5" id="KW-0520">NAD</keyword>
<dbReference type="InterPro" id="IPR036721">
    <property type="entry name" value="RCK_C_sf"/>
</dbReference>
<dbReference type="STRING" id="419481.SAMN05216233_10746"/>
<keyword evidence="2" id="KW-0813">Transport</keyword>
<proteinExistence type="predicted"/>
<keyword evidence="4" id="KW-0630">Potassium</keyword>
<dbReference type="InterPro" id="IPR036291">
    <property type="entry name" value="NAD(P)-bd_dom_sf"/>
</dbReference>
<feature type="domain" description="RCK C-terminal" evidence="8">
    <location>
        <begin position="368"/>
        <end position="449"/>
    </location>
</feature>
<feature type="domain" description="RCK N-terminal" evidence="7">
    <location>
        <begin position="231"/>
        <end position="348"/>
    </location>
</feature>
<dbReference type="GO" id="GO:0005886">
    <property type="term" value="C:plasma membrane"/>
    <property type="evidence" value="ECO:0007669"/>
    <property type="project" value="InterPro"/>
</dbReference>
<dbReference type="Gene3D" id="3.40.50.720">
    <property type="entry name" value="NAD(P)-binding Rossmann-like Domain"/>
    <property type="match status" value="2"/>
</dbReference>
<dbReference type="EMBL" id="FMUX01000007">
    <property type="protein sequence ID" value="SCY32708.1"/>
    <property type="molecule type" value="Genomic_DNA"/>
</dbReference>
<evidence type="ECO:0000313" key="9">
    <source>
        <dbReference type="EMBL" id="SCY32708.1"/>
    </source>
</evidence>
<dbReference type="OrthoDB" id="9775180at2"/>
<dbReference type="InterPro" id="IPR006037">
    <property type="entry name" value="RCK_C"/>
</dbReference>
<reference evidence="9 10" key="1">
    <citation type="submission" date="2016-10" db="EMBL/GenBank/DDBJ databases">
        <authorList>
            <person name="de Groot N.N."/>
        </authorList>
    </citation>
    <scope>NUCLEOTIDE SEQUENCE [LARGE SCALE GENOMIC DNA]</scope>
    <source>
        <strain evidence="9 10">AA1</strain>
    </source>
</reference>
<evidence type="ECO:0000256" key="1">
    <source>
        <dbReference type="ARBA" id="ARBA00017378"/>
    </source>
</evidence>
<evidence type="ECO:0000256" key="4">
    <source>
        <dbReference type="ARBA" id="ARBA00022958"/>
    </source>
</evidence>
<feature type="domain" description="RCK N-terminal" evidence="7">
    <location>
        <begin position="1"/>
        <end position="122"/>
    </location>
</feature>
<accession>A0A1G5F258</accession>
<dbReference type="PANTHER" id="PTHR43833">
    <property type="entry name" value="POTASSIUM CHANNEL PROTEIN 2-RELATED-RELATED"/>
    <property type="match status" value="1"/>
</dbReference>
<sequence>MKIVIVGAGEVGFHIASRLSLENKDVMVVDTSDEALKRVSENLDVQVVKGSGSSPEVLIDAGVKKADILLAVTDSDETNLVACLTCDILSPATKKLARIRLGDYDAYHEHFRTSAPHIDTIINPEIEVVKTIYRLMRVPGAVDVGEFEGGRVKIVGMRLEEGSLLDGLRLSEFSSRLGGVRPLIAAIVRKGQLIVPHGNDILQAGDLVYFISEATKLNEVLRFFNRRMKPVNRVLIVGGGLIGTRLADLLESKNIHTKIVERNPERCRYLAERMNRAVVLCGDGSDQSLLMEENIKDMDFVVSLTDDEETNILVSLLARSVGADNTITKISRFSYMPLMASIGVEQVVSPRLSAINSILQHIRKGKVLSAMSVHGEQAEVIEAVALQTSELVDTPISKVSFPRGALLICIIRDDEVIIPSGESVIKPDDRVIIFATREAVPRIEKMLTVKLEFF</sequence>
<evidence type="ECO:0000256" key="5">
    <source>
        <dbReference type="ARBA" id="ARBA00023027"/>
    </source>
</evidence>
<dbReference type="GO" id="GO:0015079">
    <property type="term" value="F:potassium ion transmembrane transporter activity"/>
    <property type="evidence" value="ECO:0007669"/>
    <property type="project" value="InterPro"/>
</dbReference>
<dbReference type="SUPFAM" id="SSF51735">
    <property type="entry name" value="NAD(P)-binding Rossmann-fold domains"/>
    <property type="match status" value="2"/>
</dbReference>
<protein>
    <recommendedName>
        <fullName evidence="1">Trk system potassium uptake protein TrkA</fullName>
    </recommendedName>
</protein>
<name>A0A1G5F258_9BACT</name>
<dbReference type="PROSITE" id="PS51202">
    <property type="entry name" value="RCK_C"/>
    <property type="match status" value="2"/>
</dbReference>
<dbReference type="InterPro" id="IPR003148">
    <property type="entry name" value="RCK_N"/>
</dbReference>
<dbReference type="Pfam" id="PF02080">
    <property type="entry name" value="TrkA_C"/>
    <property type="match status" value="2"/>
</dbReference>
<dbReference type="PANTHER" id="PTHR43833:SF5">
    <property type="entry name" value="TRK SYSTEM POTASSIUM UPTAKE PROTEIN TRKA"/>
    <property type="match status" value="1"/>
</dbReference>
<evidence type="ECO:0000256" key="6">
    <source>
        <dbReference type="ARBA" id="ARBA00023065"/>
    </source>
</evidence>
<evidence type="ECO:0000259" key="8">
    <source>
        <dbReference type="PROSITE" id="PS51202"/>
    </source>
</evidence>
<dbReference type="RefSeq" id="WP_092210697.1">
    <property type="nucleotide sequence ID" value="NZ_FMUX01000007.1"/>
</dbReference>
<dbReference type="Proteomes" id="UP000198870">
    <property type="component" value="Unassembled WGS sequence"/>
</dbReference>